<keyword evidence="3" id="KW-1185">Reference proteome</keyword>
<evidence type="ECO:0000313" key="2">
    <source>
        <dbReference type="EMBL" id="KAG7562856.1"/>
    </source>
</evidence>
<comment type="caution">
    <text evidence="2">The sequence shown here is derived from an EMBL/GenBank/DDBJ whole genome shotgun (WGS) entry which is preliminary data.</text>
</comment>
<name>A0A8K0JU58_9TREE</name>
<evidence type="ECO:0000256" key="1">
    <source>
        <dbReference type="SAM" id="MobiDB-lite"/>
    </source>
</evidence>
<proteinExistence type="predicted"/>
<feature type="region of interest" description="Disordered" evidence="1">
    <location>
        <begin position="101"/>
        <end position="266"/>
    </location>
</feature>
<protein>
    <submittedName>
        <fullName evidence="2">Uncharacterized protein</fullName>
    </submittedName>
</protein>
<dbReference type="EMBL" id="JABELV010000024">
    <property type="protein sequence ID" value="KAG7562856.1"/>
    <property type="molecule type" value="Genomic_DNA"/>
</dbReference>
<organism evidence="2 3">
    <name type="scientific">Filobasidium floriforme</name>
    <dbReference type="NCBI Taxonomy" id="5210"/>
    <lineage>
        <taxon>Eukaryota</taxon>
        <taxon>Fungi</taxon>
        <taxon>Dikarya</taxon>
        <taxon>Basidiomycota</taxon>
        <taxon>Agaricomycotina</taxon>
        <taxon>Tremellomycetes</taxon>
        <taxon>Filobasidiales</taxon>
        <taxon>Filobasidiaceae</taxon>
        <taxon>Filobasidium</taxon>
    </lineage>
</organism>
<reference evidence="2" key="1">
    <citation type="submission" date="2020-04" db="EMBL/GenBank/DDBJ databases">
        <title>Analysis of mating type loci in Filobasidium floriforme.</title>
        <authorList>
            <person name="Nowrousian M."/>
        </authorList>
    </citation>
    <scope>NUCLEOTIDE SEQUENCE</scope>
    <source>
        <strain evidence="2">CBS 6242</strain>
    </source>
</reference>
<evidence type="ECO:0000313" key="3">
    <source>
        <dbReference type="Proteomes" id="UP000812966"/>
    </source>
</evidence>
<feature type="compositionally biased region" description="Polar residues" evidence="1">
    <location>
        <begin position="45"/>
        <end position="62"/>
    </location>
</feature>
<feature type="compositionally biased region" description="Basic and acidic residues" evidence="1">
    <location>
        <begin position="238"/>
        <end position="253"/>
    </location>
</feature>
<sequence>MRNERALDEFEFELRKRLEAGLQGLVDVEAIGLTSVVVGQEDQNEGSTSQASLDGAAFSSSDTTRRAAPMPVEISENSKILRRIHEIGDMNVYVDSNGQVHVHQKDQQIQTTPRRAPKPKQQPSNLPSQYQPHTPSFPQGPINSIDTNSGADGLPTWLLQPRHTEQGQTGNTSSSSLKQGSRVMARRQVQAKASGSQTVAHQDPDETESEPTLPKRGTKVVRAPVAEKITKKTKLGKRRAEEMESDAEYEKPKKAIRPSPKHKKKA</sequence>
<feature type="compositionally biased region" description="Polar residues" evidence="1">
    <location>
        <begin position="121"/>
        <end position="150"/>
    </location>
</feature>
<dbReference type="Proteomes" id="UP000812966">
    <property type="component" value="Unassembled WGS sequence"/>
</dbReference>
<feature type="compositionally biased region" description="Polar residues" evidence="1">
    <location>
        <begin position="166"/>
        <end position="179"/>
    </location>
</feature>
<gene>
    <name evidence="2" type="ORF">FFLO_01685</name>
</gene>
<feature type="region of interest" description="Disordered" evidence="1">
    <location>
        <begin position="42"/>
        <end position="71"/>
    </location>
</feature>
<dbReference type="AlphaFoldDB" id="A0A8K0JU58"/>
<feature type="compositionally biased region" description="Basic residues" evidence="1">
    <location>
        <begin position="254"/>
        <end position="266"/>
    </location>
</feature>
<feature type="compositionally biased region" description="Polar residues" evidence="1">
    <location>
        <begin position="191"/>
        <end position="200"/>
    </location>
</feature>
<accession>A0A8K0JU58</accession>